<proteinExistence type="predicted"/>
<evidence type="ECO:0000313" key="1">
    <source>
        <dbReference type="EMBL" id="MBD2534973.1"/>
    </source>
</evidence>
<dbReference type="RefSeq" id="WP_190945849.1">
    <property type="nucleotide sequence ID" value="NZ_JACJSI010000218.1"/>
</dbReference>
<protein>
    <submittedName>
        <fullName evidence="1">DUF692 domain-containing protein</fullName>
    </submittedName>
</protein>
<evidence type="ECO:0000313" key="2">
    <source>
        <dbReference type="Proteomes" id="UP000623440"/>
    </source>
</evidence>
<accession>A0ABR8E2Y5</accession>
<sequence length="307" mass="35186">MLPVKQELKNFTNTLSSVPKLGVGLLFQAPLQSFVEANFDSFDFLEIIPDTFWNDLGASVTPRYEENQNAQKYIEFLSKHKPIIAHSIGLSIGSADWFDIIHVAQIAKWQRQYHFSWHSDHLSFSRLLQAFGHPIDVGLTMPVPYDAEVLDILVERINYVHQEVSVPFLLENNVYYFEIPSQEMSEADFLNQLTARTGCGLLLDLHNVYVNAYNHRFDPWDFLDKLDLTQVVEIHLAGGMVMEGFYLDAHSGVCPEVVWQLLEKVLPKAPNVAGIVFEIFGTYYNHMGPELLKQELSRAKAIWKTNR</sequence>
<gene>
    <name evidence="1" type="ORF">H6G97_38310</name>
</gene>
<organism evidence="1 2">
    <name type="scientific">Nostoc flagelliforme FACHB-838</name>
    <dbReference type="NCBI Taxonomy" id="2692904"/>
    <lineage>
        <taxon>Bacteria</taxon>
        <taxon>Bacillati</taxon>
        <taxon>Cyanobacteriota</taxon>
        <taxon>Cyanophyceae</taxon>
        <taxon>Nostocales</taxon>
        <taxon>Nostocaceae</taxon>
        <taxon>Nostoc</taxon>
    </lineage>
</organism>
<dbReference type="PANTHER" id="PTHR42194">
    <property type="entry name" value="UPF0276 PROTEIN HI_1600"/>
    <property type="match status" value="1"/>
</dbReference>
<dbReference type="NCBIfam" id="NF003818">
    <property type="entry name" value="PRK05409.1"/>
    <property type="match status" value="1"/>
</dbReference>
<dbReference type="InterPro" id="IPR036237">
    <property type="entry name" value="Xyl_isomerase-like_sf"/>
</dbReference>
<dbReference type="Gene3D" id="3.20.20.150">
    <property type="entry name" value="Divalent-metal-dependent TIM barrel enzymes"/>
    <property type="match status" value="1"/>
</dbReference>
<keyword evidence="2" id="KW-1185">Reference proteome</keyword>
<dbReference type="PANTHER" id="PTHR42194:SF1">
    <property type="entry name" value="UPF0276 PROTEIN HI_1600"/>
    <property type="match status" value="1"/>
</dbReference>
<dbReference type="Pfam" id="PF05114">
    <property type="entry name" value="MbnB_TglH_ChrH"/>
    <property type="match status" value="1"/>
</dbReference>
<dbReference type="SUPFAM" id="SSF51658">
    <property type="entry name" value="Xylose isomerase-like"/>
    <property type="match status" value="1"/>
</dbReference>
<dbReference type="InterPro" id="IPR007801">
    <property type="entry name" value="MbnB/TglH/ChrH"/>
</dbReference>
<reference evidence="1 2" key="1">
    <citation type="journal article" date="2020" name="ISME J.">
        <title>Comparative genomics reveals insights into cyanobacterial evolution and habitat adaptation.</title>
        <authorList>
            <person name="Chen M.Y."/>
            <person name="Teng W.K."/>
            <person name="Zhao L."/>
            <person name="Hu C.X."/>
            <person name="Zhou Y.K."/>
            <person name="Han B.P."/>
            <person name="Song L.R."/>
            <person name="Shu W.S."/>
        </authorList>
    </citation>
    <scope>NUCLEOTIDE SEQUENCE [LARGE SCALE GENOMIC DNA]</scope>
    <source>
        <strain evidence="1 2">FACHB-838</strain>
    </source>
</reference>
<dbReference type="EMBL" id="JACJSI010000218">
    <property type="protein sequence ID" value="MBD2534973.1"/>
    <property type="molecule type" value="Genomic_DNA"/>
</dbReference>
<name>A0ABR8E2Y5_9NOSO</name>
<dbReference type="Proteomes" id="UP000623440">
    <property type="component" value="Unassembled WGS sequence"/>
</dbReference>
<comment type="caution">
    <text evidence="1">The sequence shown here is derived from an EMBL/GenBank/DDBJ whole genome shotgun (WGS) entry which is preliminary data.</text>
</comment>